<evidence type="ECO:0000313" key="2">
    <source>
        <dbReference type="Proteomes" id="UP001219037"/>
    </source>
</evidence>
<proteinExistence type="predicted"/>
<reference evidence="1 2" key="1">
    <citation type="submission" date="2023-04" db="EMBL/GenBank/DDBJ databases">
        <title>Funneling lignin-derived compounds into biodiesel using alkali-halophilic Citricoccus sp. P2.</title>
        <authorList>
            <person name="Luo C.-B."/>
        </authorList>
    </citation>
    <scope>NUCLEOTIDE SEQUENCE [LARGE SCALE GENOMIC DNA]</scope>
    <source>
        <strain evidence="1 2">P2</strain>
    </source>
</reference>
<evidence type="ECO:0000313" key="1">
    <source>
        <dbReference type="EMBL" id="WFP15241.1"/>
    </source>
</evidence>
<keyword evidence="2" id="KW-1185">Reference proteome</keyword>
<dbReference type="RefSeq" id="WP_278155804.1">
    <property type="nucleotide sequence ID" value="NZ_CP121252.1"/>
</dbReference>
<dbReference type="Proteomes" id="UP001219037">
    <property type="component" value="Chromosome"/>
</dbReference>
<dbReference type="EMBL" id="CP121252">
    <property type="protein sequence ID" value="WFP15241.1"/>
    <property type="molecule type" value="Genomic_DNA"/>
</dbReference>
<accession>A0ABY8H2K2</accession>
<sequence length="72" mass="8417">MKKYWQILDALDIPARIDFTRVRYGEMSEADGQLVGQVMELVNARFPDVYADPAWDKYMPIEDRPLRGPVEE</sequence>
<organism evidence="1 2">
    <name type="scientific">Citricoccus muralis</name>
    <dbReference type="NCBI Taxonomy" id="169134"/>
    <lineage>
        <taxon>Bacteria</taxon>
        <taxon>Bacillati</taxon>
        <taxon>Actinomycetota</taxon>
        <taxon>Actinomycetes</taxon>
        <taxon>Micrococcales</taxon>
        <taxon>Micrococcaceae</taxon>
        <taxon>Citricoccus</taxon>
    </lineage>
</organism>
<name>A0ABY8H2K2_9MICC</name>
<gene>
    <name evidence="1" type="ORF">P8192_07285</name>
</gene>
<protein>
    <submittedName>
        <fullName evidence="1">Uncharacterized protein</fullName>
    </submittedName>
</protein>